<evidence type="ECO:0000256" key="2">
    <source>
        <dbReference type="ARBA" id="ARBA00011322"/>
    </source>
</evidence>
<protein>
    <recommendedName>
        <fullName evidence="3">Nuclease SbcCD subunit C</fullName>
    </recommendedName>
</protein>
<evidence type="ECO:0000256" key="1">
    <source>
        <dbReference type="ARBA" id="ARBA00006930"/>
    </source>
</evidence>
<keyword evidence="8" id="KW-1185">Reference proteome</keyword>
<feature type="region of interest" description="Disordered" evidence="5">
    <location>
        <begin position="521"/>
        <end position="721"/>
    </location>
</feature>
<reference evidence="7" key="1">
    <citation type="submission" date="2021-01" db="EMBL/GenBank/DDBJ databases">
        <title>Whole genome shotgun sequence of Acrocarpospora phusangensis NBRC 108782.</title>
        <authorList>
            <person name="Komaki H."/>
            <person name="Tamura T."/>
        </authorList>
    </citation>
    <scope>NUCLEOTIDE SEQUENCE</scope>
    <source>
        <strain evidence="7">NBRC 108782</strain>
    </source>
</reference>
<dbReference type="SUPFAM" id="SSF52540">
    <property type="entry name" value="P-loop containing nucleoside triphosphate hydrolases"/>
    <property type="match status" value="1"/>
</dbReference>
<feature type="compositionally biased region" description="Acidic residues" evidence="5">
    <location>
        <begin position="891"/>
        <end position="905"/>
    </location>
</feature>
<feature type="compositionally biased region" description="Basic and acidic residues" evidence="5">
    <location>
        <begin position="1257"/>
        <end position="1279"/>
    </location>
</feature>
<sequence length="1489" mass="158630">MRLHRLRISAFGSFPGVEEVDFDTLGEAGLFLIHGPTGAGKTTVLDAVCCALYGMVPGLRNSARTLRCDHAPPDRGPEVLLEVTIRGRRLRIRRSPAWLRPKLRGQGLVTENAKVVVEELKGDWVALTTRLDEAGDLIGGLLGMNLDQFAQVAMLPQGEFARFLRADGEDRRKLLERLFSVRLFTEVEKWLAERRRETGRQEESLRAQVHAAVNQLRGAAGATLLAETSLDPESDPLEWSAALLAAADSAARSSAAGSLASESILASARARLDQARTLAERRGRHADALLRRDELESTAEERADLETLLAEATAADRVLPLILQHDQRTTLAHAAATRLEAALGQVADVPPDQLAVLEQTHRNELVRLDQLKPDETRLIVLRVTQAESAQELLTLEKTDQEIADRLAVLPDDLQEATHRLTTSRHATTTLPLAESTHQAAESTLTTVRRRDSLAQALAQAQTTRHTLLTTLKQTAPHLFTDTPNGQPAHSFNDEANRTPTSPAPTKGELSAPVRDVWEGLAGPSQSVQDGPEGRDEAGAPGGLSAPVRDVREGLTGPFPSVQEGLESRDEAGVPGGLSAPIRDERESLAGPSQSVQDSSEGRDEAGAPGGLSAPVRDVWEGLAGPSRSVQDGPEGRDEARGPAGLPAVVRGESEGAGPAGMSGGPSTPVQSEPEGRSGGAFPRNVGDQEGVSDRSPVGDELDIRGIAGESGGLSSPGLGHEMWPGERTLAAWERSCREEAARLLELGAEEARLGVVRDELWRLRSEVERCEGAGAEVGVVLAELPGELARVTAEFDELRAQVAEIPAVEARSRAAKGRFEAALRRDELAAELAEAEEVRRAATDEAQVTLDRLLAVRQARIDGMAAELAAGLVAGEACAVCGSETHPDPAEPAEDAHDAEDEEAAQADSDRAQSAREAAESQVAAVASRLESAADLADGISVGDAEATWTAEEETLTELRTLAATEGDLTARVDTLRAELDSARERAESSGRALAELRAEESALLAEQARIVARLGEASGDDASVSDRRARIVREADLIAAAARAVVEVAGARAEYVAVRDTVPEELTEAAAVQARAEAGAELAQLRMTASREPADALEVARLTAELSELGEQARQNAVDLASARTRAEQLAEDENRLARVIAAACGDDPNLDARAARLTAEADLLRDASNAQRAAASAEAERETAREAAMRAALDAGFRGIEDARAAVRTEGERATLTARLNALRDEHAAVAALLSDPELLAAAAEPAPDLTGLTEARDQAEREHEDRISARDQARDRHDHLTALSADLSAAVARRAPAEAAHRLARRMAELANGTSTDNQWDMALSAYVLGERLRQVVDAANERLTHMSDGRYLLQYDKRRSAGSRTRSGGGLGLRVLDAWTGIDRDPATLSGGETFITSLALALGLADVVTAEAGGTEIGTLFVDEGFGTLDEDTLDDVLDILDSLREGGRAVGIVSHVPELRTRIPTQLHVQKTRTGSTIKTRRS</sequence>
<evidence type="ECO:0000313" key="8">
    <source>
        <dbReference type="Proteomes" id="UP000640052"/>
    </source>
</evidence>
<name>A0A919UJN6_9ACTN</name>
<comment type="subunit">
    <text evidence="2">Heterodimer of SbcC and SbcD.</text>
</comment>
<dbReference type="PANTHER" id="PTHR32114">
    <property type="entry name" value="ABC TRANSPORTER ABCH.3"/>
    <property type="match status" value="1"/>
</dbReference>
<comment type="similarity">
    <text evidence="1">Belongs to the SMC family. SbcC subfamily.</text>
</comment>
<accession>A0A919UJN6</accession>
<evidence type="ECO:0000256" key="4">
    <source>
        <dbReference type="SAM" id="Coils"/>
    </source>
</evidence>
<dbReference type="InterPro" id="IPR027417">
    <property type="entry name" value="P-loop_NTPase"/>
</dbReference>
<feature type="domain" description="Rad50/SbcC-type AAA" evidence="6">
    <location>
        <begin position="5"/>
        <end position="179"/>
    </location>
</feature>
<feature type="compositionally biased region" description="Basic and acidic residues" evidence="5">
    <location>
        <begin position="908"/>
        <end position="919"/>
    </location>
</feature>
<evidence type="ECO:0000259" key="6">
    <source>
        <dbReference type="Pfam" id="PF13476"/>
    </source>
</evidence>
<feature type="coiled-coil region" evidence="4">
    <location>
        <begin position="1162"/>
        <end position="1228"/>
    </location>
</feature>
<feature type="region of interest" description="Disordered" evidence="5">
    <location>
        <begin position="883"/>
        <end position="920"/>
    </location>
</feature>
<comment type="caution">
    <text evidence="7">The sequence shown here is derived from an EMBL/GenBank/DDBJ whole genome shotgun (WGS) entry which is preliminary data.</text>
</comment>
<evidence type="ECO:0000256" key="3">
    <source>
        <dbReference type="ARBA" id="ARBA00013368"/>
    </source>
</evidence>
<organism evidence="7 8">
    <name type="scientific">Acrocarpospora phusangensis</name>
    <dbReference type="NCBI Taxonomy" id="1070424"/>
    <lineage>
        <taxon>Bacteria</taxon>
        <taxon>Bacillati</taxon>
        <taxon>Actinomycetota</taxon>
        <taxon>Actinomycetes</taxon>
        <taxon>Streptosporangiales</taxon>
        <taxon>Streptosporangiaceae</taxon>
        <taxon>Acrocarpospora</taxon>
    </lineage>
</organism>
<keyword evidence="4" id="KW-0175">Coiled coil</keyword>
<feature type="region of interest" description="Disordered" evidence="5">
    <location>
        <begin position="1247"/>
        <end position="1279"/>
    </location>
</feature>
<evidence type="ECO:0000313" key="7">
    <source>
        <dbReference type="EMBL" id="GIH24046.1"/>
    </source>
</evidence>
<gene>
    <name evidence="7" type="ORF">Aph01nite_23560</name>
</gene>
<dbReference type="PANTHER" id="PTHR32114:SF2">
    <property type="entry name" value="ABC TRANSPORTER ABCH.3"/>
    <property type="match status" value="1"/>
</dbReference>
<dbReference type="InterPro" id="IPR038729">
    <property type="entry name" value="Rad50/SbcC_AAA"/>
</dbReference>
<feature type="coiled-coil region" evidence="4">
    <location>
        <begin position="966"/>
        <end position="1000"/>
    </location>
</feature>
<dbReference type="GO" id="GO:0016887">
    <property type="term" value="F:ATP hydrolysis activity"/>
    <property type="evidence" value="ECO:0007669"/>
    <property type="project" value="InterPro"/>
</dbReference>
<dbReference type="GO" id="GO:0006302">
    <property type="term" value="P:double-strand break repair"/>
    <property type="evidence" value="ECO:0007669"/>
    <property type="project" value="InterPro"/>
</dbReference>
<dbReference type="Pfam" id="PF13558">
    <property type="entry name" value="SbcC_Walker_B"/>
    <property type="match status" value="1"/>
</dbReference>
<dbReference type="Pfam" id="PF13476">
    <property type="entry name" value="AAA_23"/>
    <property type="match status" value="1"/>
</dbReference>
<feature type="region of interest" description="Disordered" evidence="5">
    <location>
        <begin position="477"/>
        <end position="509"/>
    </location>
</feature>
<dbReference type="EMBL" id="BOOA01000015">
    <property type="protein sequence ID" value="GIH24046.1"/>
    <property type="molecule type" value="Genomic_DNA"/>
</dbReference>
<dbReference type="Proteomes" id="UP000640052">
    <property type="component" value="Unassembled WGS sequence"/>
</dbReference>
<proteinExistence type="inferred from homology"/>
<evidence type="ECO:0000256" key="5">
    <source>
        <dbReference type="SAM" id="MobiDB-lite"/>
    </source>
</evidence>
<dbReference type="Gene3D" id="3.40.50.300">
    <property type="entry name" value="P-loop containing nucleotide triphosphate hydrolases"/>
    <property type="match status" value="2"/>
</dbReference>